<comment type="caution">
    <text evidence="1">The sequence shown here is derived from an EMBL/GenBank/DDBJ whole genome shotgun (WGS) entry which is preliminary data.</text>
</comment>
<dbReference type="AlphaFoldDB" id="A0A814Q6H3"/>
<protein>
    <submittedName>
        <fullName evidence="1">Uncharacterized protein</fullName>
    </submittedName>
</protein>
<reference evidence="1" key="1">
    <citation type="submission" date="2021-02" db="EMBL/GenBank/DDBJ databases">
        <authorList>
            <person name="Nowell W R."/>
        </authorList>
    </citation>
    <scope>NUCLEOTIDE SEQUENCE</scope>
</reference>
<dbReference type="EMBL" id="CAJNOQ010005902">
    <property type="protein sequence ID" value="CAF1115808.1"/>
    <property type="molecule type" value="Genomic_DNA"/>
</dbReference>
<evidence type="ECO:0000313" key="2">
    <source>
        <dbReference type="EMBL" id="CAF3879714.1"/>
    </source>
</evidence>
<evidence type="ECO:0000313" key="1">
    <source>
        <dbReference type="EMBL" id="CAF1115808.1"/>
    </source>
</evidence>
<dbReference type="Proteomes" id="UP000681722">
    <property type="component" value="Unassembled WGS sequence"/>
</dbReference>
<keyword evidence="3" id="KW-1185">Reference proteome</keyword>
<organism evidence="1 3">
    <name type="scientific">Didymodactylos carnosus</name>
    <dbReference type="NCBI Taxonomy" id="1234261"/>
    <lineage>
        <taxon>Eukaryota</taxon>
        <taxon>Metazoa</taxon>
        <taxon>Spiralia</taxon>
        <taxon>Gnathifera</taxon>
        <taxon>Rotifera</taxon>
        <taxon>Eurotatoria</taxon>
        <taxon>Bdelloidea</taxon>
        <taxon>Philodinida</taxon>
        <taxon>Philodinidae</taxon>
        <taxon>Didymodactylos</taxon>
    </lineage>
</organism>
<evidence type="ECO:0000313" key="3">
    <source>
        <dbReference type="Proteomes" id="UP000663829"/>
    </source>
</evidence>
<accession>A0A814Q6H3</accession>
<dbReference type="OrthoDB" id="10060793at2759"/>
<dbReference type="EMBL" id="CAJOBC010005902">
    <property type="protein sequence ID" value="CAF3879714.1"/>
    <property type="molecule type" value="Genomic_DNA"/>
</dbReference>
<sequence>MVLWYGFLAIETTQANRSEQQQQQQQKREKCSTYDNLSTINDNSKLQEKINYSELTLAMPLSSSKNSWIYTEDLKKRFEERCLTLDDLRSTSNCRYIIVPLYCERHPPLIKSSLNVAEENSWIYTKSLREHRLNKQQLFDNRHSLLTLFDSTTTTKPNNNYYCTNHAYTHDIDDCSSKIKEKRSLFRISEPNLYRGRMTNKKVQSKMCTNLVEEESEDETNDLEAITASSPLIKKGQILTNGEAHSDT</sequence>
<name>A0A814Q6H3_9BILA</name>
<proteinExistence type="predicted"/>
<gene>
    <name evidence="1" type="ORF">GPM918_LOCUS19450</name>
    <name evidence="2" type="ORF">SRO942_LOCUS19447</name>
</gene>
<dbReference type="Proteomes" id="UP000663829">
    <property type="component" value="Unassembled WGS sequence"/>
</dbReference>